<evidence type="ECO:0000313" key="7">
    <source>
        <dbReference type="Proteomes" id="UP000256900"/>
    </source>
</evidence>
<gene>
    <name evidence="6" type="ORF">DES32_0636</name>
</gene>
<organism evidence="6 7">
    <name type="scientific">Methylovirgula ligni</name>
    <dbReference type="NCBI Taxonomy" id="569860"/>
    <lineage>
        <taxon>Bacteria</taxon>
        <taxon>Pseudomonadati</taxon>
        <taxon>Pseudomonadota</taxon>
        <taxon>Alphaproteobacteria</taxon>
        <taxon>Hyphomicrobiales</taxon>
        <taxon>Beijerinckiaceae</taxon>
        <taxon>Methylovirgula</taxon>
    </lineage>
</organism>
<evidence type="ECO:0000259" key="5">
    <source>
        <dbReference type="PROSITE" id="PS50931"/>
    </source>
</evidence>
<dbReference type="SUPFAM" id="SSF46785">
    <property type="entry name" value="Winged helix' DNA-binding domain"/>
    <property type="match status" value="1"/>
</dbReference>
<dbReference type="CDD" id="cd08422">
    <property type="entry name" value="PBP2_CrgA_like"/>
    <property type="match status" value="1"/>
</dbReference>
<dbReference type="Proteomes" id="UP000256900">
    <property type="component" value="Unassembled WGS sequence"/>
</dbReference>
<keyword evidence="7" id="KW-1185">Reference proteome</keyword>
<dbReference type="AlphaFoldDB" id="A0A3D9Z3Q3"/>
<dbReference type="InterPro" id="IPR036390">
    <property type="entry name" value="WH_DNA-bd_sf"/>
</dbReference>
<name>A0A3D9Z3Q3_9HYPH</name>
<dbReference type="InterPro" id="IPR000847">
    <property type="entry name" value="LysR_HTH_N"/>
</dbReference>
<dbReference type="FunFam" id="1.10.10.10:FF:000001">
    <property type="entry name" value="LysR family transcriptional regulator"/>
    <property type="match status" value="1"/>
</dbReference>
<dbReference type="PROSITE" id="PS50931">
    <property type="entry name" value="HTH_LYSR"/>
    <property type="match status" value="1"/>
</dbReference>
<dbReference type="InterPro" id="IPR058163">
    <property type="entry name" value="LysR-type_TF_proteobact-type"/>
</dbReference>
<feature type="domain" description="HTH lysR-type" evidence="5">
    <location>
        <begin position="1"/>
        <end position="59"/>
    </location>
</feature>
<evidence type="ECO:0000256" key="4">
    <source>
        <dbReference type="ARBA" id="ARBA00023163"/>
    </source>
</evidence>
<keyword evidence="2" id="KW-0805">Transcription regulation</keyword>
<dbReference type="Gene3D" id="1.10.10.10">
    <property type="entry name" value="Winged helix-like DNA-binding domain superfamily/Winged helix DNA-binding domain"/>
    <property type="match status" value="1"/>
</dbReference>
<dbReference type="EMBL" id="QUMO01000001">
    <property type="protein sequence ID" value="REF89415.1"/>
    <property type="molecule type" value="Genomic_DNA"/>
</dbReference>
<reference evidence="6 7" key="1">
    <citation type="submission" date="2018-08" db="EMBL/GenBank/DDBJ databases">
        <title>Genomic Encyclopedia of Type Strains, Phase IV (KMG-IV): sequencing the most valuable type-strain genomes for metagenomic binning, comparative biology and taxonomic classification.</title>
        <authorList>
            <person name="Goeker M."/>
        </authorList>
    </citation>
    <scope>NUCLEOTIDE SEQUENCE [LARGE SCALE GENOMIC DNA]</scope>
    <source>
        <strain evidence="6 7">BW863</strain>
    </source>
</reference>
<keyword evidence="3" id="KW-0238">DNA-binding</keyword>
<dbReference type="Gene3D" id="3.40.190.290">
    <property type="match status" value="1"/>
</dbReference>
<evidence type="ECO:0000256" key="1">
    <source>
        <dbReference type="ARBA" id="ARBA00009437"/>
    </source>
</evidence>
<evidence type="ECO:0000256" key="3">
    <source>
        <dbReference type="ARBA" id="ARBA00023125"/>
    </source>
</evidence>
<evidence type="ECO:0000256" key="2">
    <source>
        <dbReference type="ARBA" id="ARBA00023015"/>
    </source>
</evidence>
<dbReference type="RefSeq" id="WP_115835187.1">
    <property type="nucleotide sequence ID" value="NZ_CP025086.1"/>
</dbReference>
<dbReference type="PANTHER" id="PTHR30537">
    <property type="entry name" value="HTH-TYPE TRANSCRIPTIONAL REGULATOR"/>
    <property type="match status" value="1"/>
</dbReference>
<dbReference type="Pfam" id="PF00126">
    <property type="entry name" value="HTH_1"/>
    <property type="match status" value="1"/>
</dbReference>
<sequence length="323" mass="35780">MDVFAALRAFVRSVDLGSFSKAAAEQELKVSTVSRYVSALEADLGVALFNRSTRRLHLTEGGGDFYRRAVAILAEFEEARLAMHTLNASPRGVLRVNIPSAFGRRHIVPHLKDYRDLYPLVRLDVTLTDTVVNLIETGADVAIRIGALEDSTLVARKLAPQRRIPVASPTYLDRHGTPRAPDELARHACLILAPQQGETWYYRATPEAELESITVNGDVRANESEALLQLARDGLGIALLPTWIMADELGAGLLTPLLSDWHWAIATGAERAIWGIYPPKRIVAPKVRTFLAFFAARFGKPPYWERTAQLENTADDDIIIPDH</sequence>
<dbReference type="SUPFAM" id="SSF53850">
    <property type="entry name" value="Periplasmic binding protein-like II"/>
    <property type="match status" value="1"/>
</dbReference>
<dbReference type="GO" id="GO:0003700">
    <property type="term" value="F:DNA-binding transcription factor activity"/>
    <property type="evidence" value="ECO:0007669"/>
    <property type="project" value="InterPro"/>
</dbReference>
<accession>A0A3D9Z3Q3</accession>
<comment type="similarity">
    <text evidence="1">Belongs to the LysR transcriptional regulatory family.</text>
</comment>
<dbReference type="InterPro" id="IPR036388">
    <property type="entry name" value="WH-like_DNA-bd_sf"/>
</dbReference>
<protein>
    <submittedName>
        <fullName evidence="6">LysR family transcriptional regulator</fullName>
    </submittedName>
</protein>
<dbReference type="InterPro" id="IPR005119">
    <property type="entry name" value="LysR_subst-bd"/>
</dbReference>
<dbReference type="OrthoDB" id="9786526at2"/>
<proteinExistence type="inferred from homology"/>
<dbReference type="GO" id="GO:0003677">
    <property type="term" value="F:DNA binding"/>
    <property type="evidence" value="ECO:0007669"/>
    <property type="project" value="UniProtKB-KW"/>
</dbReference>
<evidence type="ECO:0000313" key="6">
    <source>
        <dbReference type="EMBL" id="REF89415.1"/>
    </source>
</evidence>
<dbReference type="Pfam" id="PF03466">
    <property type="entry name" value="LysR_substrate"/>
    <property type="match status" value="1"/>
</dbReference>
<comment type="caution">
    <text evidence="6">The sequence shown here is derived from an EMBL/GenBank/DDBJ whole genome shotgun (WGS) entry which is preliminary data.</text>
</comment>
<keyword evidence="4" id="KW-0804">Transcription</keyword>
<dbReference type="PANTHER" id="PTHR30537:SF5">
    <property type="entry name" value="HTH-TYPE TRANSCRIPTIONAL ACTIVATOR TTDR-RELATED"/>
    <property type="match status" value="1"/>
</dbReference>